<evidence type="ECO:0000313" key="3">
    <source>
        <dbReference type="Proteomes" id="UP001172102"/>
    </source>
</evidence>
<feature type="chain" id="PRO_5041244755" description="Secreted protein" evidence="1">
    <location>
        <begin position="20"/>
        <end position="108"/>
    </location>
</feature>
<name>A0AA40E2U0_9PEZI</name>
<evidence type="ECO:0008006" key="4">
    <source>
        <dbReference type="Google" id="ProtNLM"/>
    </source>
</evidence>
<proteinExistence type="predicted"/>
<dbReference type="AlphaFoldDB" id="A0AA40E2U0"/>
<reference evidence="2" key="1">
    <citation type="submission" date="2023-06" db="EMBL/GenBank/DDBJ databases">
        <title>Genome-scale phylogeny and comparative genomics of the fungal order Sordariales.</title>
        <authorList>
            <consortium name="Lawrence Berkeley National Laboratory"/>
            <person name="Hensen N."/>
            <person name="Bonometti L."/>
            <person name="Westerberg I."/>
            <person name="Brannstrom I.O."/>
            <person name="Guillou S."/>
            <person name="Cros-Aarteil S."/>
            <person name="Calhoun S."/>
            <person name="Haridas S."/>
            <person name="Kuo A."/>
            <person name="Mondo S."/>
            <person name="Pangilinan J."/>
            <person name="Riley R."/>
            <person name="Labutti K."/>
            <person name="Andreopoulos B."/>
            <person name="Lipzen A."/>
            <person name="Chen C."/>
            <person name="Yanf M."/>
            <person name="Daum C."/>
            <person name="Ng V."/>
            <person name="Clum A."/>
            <person name="Steindorff A."/>
            <person name="Ohm R."/>
            <person name="Martin F."/>
            <person name="Silar P."/>
            <person name="Natvig D."/>
            <person name="Lalanne C."/>
            <person name="Gautier V."/>
            <person name="Ament-Velasquez S.L."/>
            <person name="Kruys A."/>
            <person name="Hutchinson M.I."/>
            <person name="Powell A.J."/>
            <person name="Barry K."/>
            <person name="Miller A.N."/>
            <person name="Grigoriev I.V."/>
            <person name="Debuchy R."/>
            <person name="Gladieux P."/>
            <person name="Thoren M.H."/>
            <person name="Johannesson H."/>
        </authorList>
    </citation>
    <scope>NUCLEOTIDE SEQUENCE</scope>
    <source>
        <strain evidence="2">SMH4607-1</strain>
    </source>
</reference>
<dbReference type="EMBL" id="JAUKUA010000002">
    <property type="protein sequence ID" value="KAK0724985.1"/>
    <property type="molecule type" value="Genomic_DNA"/>
</dbReference>
<comment type="caution">
    <text evidence="2">The sequence shown here is derived from an EMBL/GenBank/DDBJ whole genome shotgun (WGS) entry which is preliminary data.</text>
</comment>
<dbReference type="Proteomes" id="UP001172102">
    <property type="component" value="Unassembled WGS sequence"/>
</dbReference>
<gene>
    <name evidence="2" type="ORF">B0H67DRAFT_119331</name>
</gene>
<organism evidence="2 3">
    <name type="scientific">Lasiosphaeris hirsuta</name>
    <dbReference type="NCBI Taxonomy" id="260670"/>
    <lineage>
        <taxon>Eukaryota</taxon>
        <taxon>Fungi</taxon>
        <taxon>Dikarya</taxon>
        <taxon>Ascomycota</taxon>
        <taxon>Pezizomycotina</taxon>
        <taxon>Sordariomycetes</taxon>
        <taxon>Sordariomycetidae</taxon>
        <taxon>Sordariales</taxon>
        <taxon>Lasiosphaeriaceae</taxon>
        <taxon>Lasiosphaeris</taxon>
    </lineage>
</organism>
<sequence length="108" mass="12450">MRWWEVSFDPLCIWGLVLASPAWEAPCSRFGVKVRLVRRPVGASHEPCDRSRHDISREGREEGILKSQLVDRKVVDKMRCATWWQSAGRRGSGGLSRRWSGRGFWPTI</sequence>
<keyword evidence="1" id="KW-0732">Signal</keyword>
<feature type="signal peptide" evidence="1">
    <location>
        <begin position="1"/>
        <end position="19"/>
    </location>
</feature>
<evidence type="ECO:0000313" key="2">
    <source>
        <dbReference type="EMBL" id="KAK0724985.1"/>
    </source>
</evidence>
<protein>
    <recommendedName>
        <fullName evidence="4">Secreted protein</fullName>
    </recommendedName>
</protein>
<evidence type="ECO:0000256" key="1">
    <source>
        <dbReference type="SAM" id="SignalP"/>
    </source>
</evidence>
<accession>A0AA40E2U0</accession>
<keyword evidence="3" id="KW-1185">Reference proteome</keyword>